<evidence type="ECO:0000256" key="1">
    <source>
        <dbReference type="ARBA" id="ARBA00004651"/>
    </source>
</evidence>
<gene>
    <name evidence="10" type="ORF">KC980_03375</name>
</gene>
<evidence type="ECO:0000256" key="2">
    <source>
        <dbReference type="ARBA" id="ARBA00022475"/>
    </source>
</evidence>
<evidence type="ECO:0000256" key="4">
    <source>
        <dbReference type="ARBA" id="ARBA00022989"/>
    </source>
</evidence>
<dbReference type="InterPro" id="IPR025857">
    <property type="entry name" value="MacB_PCD"/>
</dbReference>
<accession>A0A955EFI6</accession>
<comment type="subcellular location">
    <subcellularLocation>
        <location evidence="1">Cell membrane</location>
        <topology evidence="1">Multi-pass membrane protein</topology>
    </subcellularLocation>
</comment>
<dbReference type="Pfam" id="PF12704">
    <property type="entry name" value="MacB_PCD"/>
    <property type="match status" value="1"/>
</dbReference>
<reference evidence="10" key="2">
    <citation type="journal article" date="2021" name="Microbiome">
        <title>Successional dynamics and alternative stable states in a saline activated sludge microbial community over 9 years.</title>
        <authorList>
            <person name="Wang Y."/>
            <person name="Ye J."/>
            <person name="Ju F."/>
            <person name="Liu L."/>
            <person name="Boyd J.A."/>
            <person name="Deng Y."/>
            <person name="Parks D.H."/>
            <person name="Jiang X."/>
            <person name="Yin X."/>
            <person name="Woodcroft B.J."/>
            <person name="Tyson G.W."/>
            <person name="Hugenholtz P."/>
            <person name="Polz M.F."/>
            <person name="Zhang T."/>
        </authorList>
    </citation>
    <scope>NUCLEOTIDE SEQUENCE</scope>
    <source>
        <strain evidence="10">HKST-UBA79</strain>
    </source>
</reference>
<comment type="similarity">
    <text evidence="6">Belongs to the ABC-4 integral membrane protein family.</text>
</comment>
<evidence type="ECO:0000259" key="8">
    <source>
        <dbReference type="Pfam" id="PF02687"/>
    </source>
</evidence>
<feature type="transmembrane region" description="Helical" evidence="7">
    <location>
        <begin position="21"/>
        <end position="41"/>
    </location>
</feature>
<keyword evidence="2" id="KW-1003">Cell membrane</keyword>
<proteinExistence type="inferred from homology"/>
<evidence type="ECO:0000259" key="9">
    <source>
        <dbReference type="Pfam" id="PF12704"/>
    </source>
</evidence>
<name>A0A955EFI6_UNCKA</name>
<evidence type="ECO:0000313" key="10">
    <source>
        <dbReference type="EMBL" id="MCA9308528.1"/>
    </source>
</evidence>
<dbReference type="GO" id="GO:0022857">
    <property type="term" value="F:transmembrane transporter activity"/>
    <property type="evidence" value="ECO:0007669"/>
    <property type="project" value="TreeGrafter"/>
</dbReference>
<dbReference type="EMBL" id="JAGQNX010000102">
    <property type="protein sequence ID" value="MCA9308528.1"/>
    <property type="molecule type" value="Genomic_DNA"/>
</dbReference>
<feature type="transmembrane region" description="Helical" evidence="7">
    <location>
        <begin position="266"/>
        <end position="296"/>
    </location>
</feature>
<feature type="domain" description="ABC3 transporter permease C-terminal" evidence="8">
    <location>
        <begin position="275"/>
        <end position="316"/>
    </location>
</feature>
<dbReference type="Proteomes" id="UP000740557">
    <property type="component" value="Unassembled WGS sequence"/>
</dbReference>
<dbReference type="Pfam" id="PF02687">
    <property type="entry name" value="FtsX"/>
    <property type="match status" value="1"/>
</dbReference>
<keyword evidence="3 7" id="KW-0812">Transmembrane</keyword>
<evidence type="ECO:0000256" key="6">
    <source>
        <dbReference type="ARBA" id="ARBA00038076"/>
    </source>
</evidence>
<keyword evidence="4 7" id="KW-1133">Transmembrane helix</keyword>
<protein>
    <submittedName>
        <fullName evidence="10">ABC transporter permease</fullName>
    </submittedName>
</protein>
<evidence type="ECO:0000313" key="11">
    <source>
        <dbReference type="Proteomes" id="UP000740557"/>
    </source>
</evidence>
<sequence>MLIQESFKTALISLSANKTRTFLTLLGVVIGVFAVVSLVAIGKGAQNYITKEFDALGSNLLFVSPGSGDFAGDPALQLTKNPLEEKHIKLIQNYANEHIVAISPYYVIGETAEYKTKNFFAEITGVNVESIKMFNYNVTQGREFTTVEEKNSSKVAIVGPQIQKELFENVNPLDKLIKIGGDSYKVIGVFEEKGDNYDDQIIVPYTSAENTFKLENYSSIIAKVDSTENVKISMKQVELALLRDLDEESFAVLSQEDILNTIQETLGIVTLGISLIAGISLLVGGIGIMNIMLVSVTERIKEIGLRKALGATPIQIGV</sequence>
<organism evidence="10 11">
    <name type="scientific">candidate division WWE3 bacterium</name>
    <dbReference type="NCBI Taxonomy" id="2053526"/>
    <lineage>
        <taxon>Bacteria</taxon>
        <taxon>Katanobacteria</taxon>
    </lineage>
</organism>
<dbReference type="PANTHER" id="PTHR30572:SF4">
    <property type="entry name" value="ABC TRANSPORTER PERMEASE YTRF"/>
    <property type="match status" value="1"/>
</dbReference>
<dbReference type="AlphaFoldDB" id="A0A955EFI6"/>
<feature type="domain" description="MacB-like periplasmic core" evidence="9">
    <location>
        <begin position="21"/>
        <end position="237"/>
    </location>
</feature>
<dbReference type="InterPro" id="IPR050250">
    <property type="entry name" value="Macrolide_Exporter_MacB"/>
</dbReference>
<evidence type="ECO:0000256" key="5">
    <source>
        <dbReference type="ARBA" id="ARBA00023136"/>
    </source>
</evidence>
<reference evidence="10" key="1">
    <citation type="submission" date="2020-04" db="EMBL/GenBank/DDBJ databases">
        <authorList>
            <person name="Zhang T."/>
        </authorList>
    </citation>
    <scope>NUCLEOTIDE SEQUENCE</scope>
    <source>
        <strain evidence="10">HKST-UBA79</strain>
    </source>
</reference>
<keyword evidence="5 7" id="KW-0472">Membrane</keyword>
<dbReference type="InterPro" id="IPR003838">
    <property type="entry name" value="ABC3_permease_C"/>
</dbReference>
<evidence type="ECO:0000256" key="7">
    <source>
        <dbReference type="SAM" id="Phobius"/>
    </source>
</evidence>
<dbReference type="GO" id="GO:0005886">
    <property type="term" value="C:plasma membrane"/>
    <property type="evidence" value="ECO:0007669"/>
    <property type="project" value="UniProtKB-SubCell"/>
</dbReference>
<dbReference type="PANTHER" id="PTHR30572">
    <property type="entry name" value="MEMBRANE COMPONENT OF TRANSPORTER-RELATED"/>
    <property type="match status" value="1"/>
</dbReference>
<evidence type="ECO:0000256" key="3">
    <source>
        <dbReference type="ARBA" id="ARBA00022692"/>
    </source>
</evidence>
<comment type="caution">
    <text evidence="10">The sequence shown here is derived from an EMBL/GenBank/DDBJ whole genome shotgun (WGS) entry which is preliminary data.</text>
</comment>